<dbReference type="AlphaFoldDB" id="A0A100JPG0"/>
<dbReference type="Proteomes" id="UP000067448">
    <property type="component" value="Unassembled WGS sequence"/>
</dbReference>
<reference evidence="4" key="1">
    <citation type="submission" date="2015-11" db="EMBL/GenBank/DDBJ databases">
        <authorList>
            <consortium name="Cross-ministerial Strategic Innovation Promotion Program (SIP) consortium"/>
            <person name="Tomihama T."/>
            <person name="Ikenaga M."/>
            <person name="Sakai M."/>
            <person name="Okubo T."/>
            <person name="Ikeda S."/>
        </authorList>
    </citation>
    <scope>NUCLEOTIDE SEQUENCE [LARGE SCALE GENOMIC DNA]</scope>
    <source>
        <strain evidence="4">S58</strain>
    </source>
</reference>
<accession>A0A100JPG0</accession>
<feature type="compositionally biased region" description="Low complexity" evidence="1">
    <location>
        <begin position="61"/>
        <end position="77"/>
    </location>
</feature>
<comment type="caution">
    <text evidence="3">The sequence shown here is derived from an EMBL/GenBank/DDBJ whole genome shotgun (WGS) entry which is preliminary data.</text>
</comment>
<protein>
    <submittedName>
        <fullName evidence="3">Uncharacterized protein</fullName>
    </submittedName>
</protein>
<keyword evidence="2" id="KW-1133">Transmembrane helix</keyword>
<evidence type="ECO:0000313" key="4">
    <source>
        <dbReference type="Proteomes" id="UP000067448"/>
    </source>
</evidence>
<dbReference type="EMBL" id="BCMM01000016">
    <property type="protein sequence ID" value="GAQ63296.1"/>
    <property type="molecule type" value="Genomic_DNA"/>
</dbReference>
<feature type="transmembrane region" description="Helical" evidence="2">
    <location>
        <begin position="12"/>
        <end position="32"/>
    </location>
</feature>
<reference evidence="3 4" key="2">
    <citation type="journal article" date="2016" name="Genome Announc.">
        <title>Draft Genome Sequences of Streptomyces scabiei S58, Streptomyces turgidiscabies T45, and Streptomyces acidiscabies a10, the Pathogens of Potato Common Scab, Isolated in Japan.</title>
        <authorList>
            <person name="Tomihama T."/>
            <person name="Nishi Y."/>
            <person name="Sakai M."/>
            <person name="Ikenaga M."/>
            <person name="Okubo T."/>
            <person name="Ikeda S."/>
        </authorList>
    </citation>
    <scope>NUCLEOTIDE SEQUENCE [LARGE SCALE GENOMIC DNA]</scope>
    <source>
        <strain evidence="3 4">S58</strain>
    </source>
</reference>
<sequence length="84" mass="8142">MAKVTQAQAMIIAAVIGAVALIIGALIALLGGGGDQTNSCESGAGTVQNCGNGNDVRVNTRETPSPSPTATPTGSETVTSGGSR</sequence>
<name>A0A100JPG0_STRSC</name>
<keyword evidence="2" id="KW-0812">Transmembrane</keyword>
<keyword evidence="2" id="KW-0472">Membrane</keyword>
<proteinExistence type="predicted"/>
<evidence type="ECO:0000313" key="3">
    <source>
        <dbReference type="EMBL" id="GAQ63296.1"/>
    </source>
</evidence>
<gene>
    <name evidence="3" type="ORF">SsS58_03674</name>
</gene>
<evidence type="ECO:0000256" key="2">
    <source>
        <dbReference type="SAM" id="Phobius"/>
    </source>
</evidence>
<feature type="region of interest" description="Disordered" evidence="1">
    <location>
        <begin position="44"/>
        <end position="84"/>
    </location>
</feature>
<organism evidence="3 4">
    <name type="scientific">Streptomyces scabiei</name>
    <dbReference type="NCBI Taxonomy" id="1930"/>
    <lineage>
        <taxon>Bacteria</taxon>
        <taxon>Bacillati</taxon>
        <taxon>Actinomycetota</taxon>
        <taxon>Actinomycetes</taxon>
        <taxon>Kitasatosporales</taxon>
        <taxon>Streptomycetaceae</taxon>
        <taxon>Streptomyces</taxon>
    </lineage>
</organism>
<evidence type="ECO:0000256" key="1">
    <source>
        <dbReference type="SAM" id="MobiDB-lite"/>
    </source>
</evidence>
<reference evidence="4" key="3">
    <citation type="submission" date="2016-02" db="EMBL/GenBank/DDBJ databases">
        <title>Draft genome of pathogenic Streptomyces sp. in Japan.</title>
        <authorList>
            <person name="Tomihama T."/>
            <person name="Ikenaga M."/>
            <person name="Sakai M."/>
            <person name="Okubo T."/>
            <person name="Ikeda S."/>
        </authorList>
    </citation>
    <scope>NUCLEOTIDE SEQUENCE [LARGE SCALE GENOMIC DNA]</scope>
    <source>
        <strain evidence="4">S58</strain>
    </source>
</reference>